<accession>A0A9J6FP54</accession>
<dbReference type="Proteomes" id="UP000821853">
    <property type="component" value="Unassembled WGS sequence"/>
</dbReference>
<feature type="signal peptide" evidence="1">
    <location>
        <begin position="1"/>
        <end position="20"/>
    </location>
</feature>
<organism evidence="2 3">
    <name type="scientific">Haemaphysalis longicornis</name>
    <name type="common">Bush tick</name>
    <dbReference type="NCBI Taxonomy" id="44386"/>
    <lineage>
        <taxon>Eukaryota</taxon>
        <taxon>Metazoa</taxon>
        <taxon>Ecdysozoa</taxon>
        <taxon>Arthropoda</taxon>
        <taxon>Chelicerata</taxon>
        <taxon>Arachnida</taxon>
        <taxon>Acari</taxon>
        <taxon>Parasitiformes</taxon>
        <taxon>Ixodida</taxon>
        <taxon>Ixodoidea</taxon>
        <taxon>Ixodidae</taxon>
        <taxon>Haemaphysalinae</taxon>
        <taxon>Haemaphysalis</taxon>
    </lineage>
</organism>
<dbReference type="AlphaFoldDB" id="A0A9J6FP54"/>
<evidence type="ECO:0000256" key="1">
    <source>
        <dbReference type="SAM" id="SignalP"/>
    </source>
</evidence>
<dbReference type="VEuPathDB" id="VectorBase:HLOH_056261"/>
<protein>
    <recommendedName>
        <fullName evidence="4">Protein FAR1-RELATED SEQUENCE</fullName>
    </recommendedName>
</protein>
<gene>
    <name evidence="2" type="ORF">HPB48_015964</name>
</gene>
<sequence length="148" mass="17141">MHTLAFLFIVFLGTFKRDCSFNVYIAAENEGRFLEVRSLDLTHNHPVDKELFRHLPQPRRLAPDLLAKAREMLKLKANKVMVREQMERESGGAVLLKDLSNIAAKEKLLKPRNNLPEVVRMLKETHQATVRLLTDENSDLQAVYFQDK</sequence>
<dbReference type="InterPro" id="IPR052579">
    <property type="entry name" value="Zinc_finger_SWIM"/>
</dbReference>
<dbReference type="PANTHER" id="PTHR31569:SF4">
    <property type="entry name" value="SWIM-TYPE DOMAIN-CONTAINING PROTEIN"/>
    <property type="match status" value="1"/>
</dbReference>
<dbReference type="OrthoDB" id="124789at2759"/>
<name>A0A9J6FP54_HAELO</name>
<evidence type="ECO:0000313" key="3">
    <source>
        <dbReference type="Proteomes" id="UP000821853"/>
    </source>
</evidence>
<keyword evidence="1" id="KW-0732">Signal</keyword>
<dbReference type="PANTHER" id="PTHR31569">
    <property type="entry name" value="SWIM-TYPE DOMAIN-CONTAINING PROTEIN"/>
    <property type="match status" value="1"/>
</dbReference>
<evidence type="ECO:0008006" key="4">
    <source>
        <dbReference type="Google" id="ProtNLM"/>
    </source>
</evidence>
<comment type="caution">
    <text evidence="2">The sequence shown here is derived from an EMBL/GenBank/DDBJ whole genome shotgun (WGS) entry which is preliminary data.</text>
</comment>
<feature type="chain" id="PRO_5039947520" description="Protein FAR1-RELATED SEQUENCE" evidence="1">
    <location>
        <begin position="21"/>
        <end position="148"/>
    </location>
</feature>
<keyword evidence="3" id="KW-1185">Reference proteome</keyword>
<evidence type="ECO:0000313" key="2">
    <source>
        <dbReference type="EMBL" id="KAH9364986.1"/>
    </source>
</evidence>
<reference evidence="2 3" key="1">
    <citation type="journal article" date="2020" name="Cell">
        <title>Large-Scale Comparative Analyses of Tick Genomes Elucidate Their Genetic Diversity and Vector Capacities.</title>
        <authorList>
            <consortium name="Tick Genome and Microbiome Consortium (TIGMIC)"/>
            <person name="Jia N."/>
            <person name="Wang J."/>
            <person name="Shi W."/>
            <person name="Du L."/>
            <person name="Sun Y."/>
            <person name="Zhan W."/>
            <person name="Jiang J.F."/>
            <person name="Wang Q."/>
            <person name="Zhang B."/>
            <person name="Ji P."/>
            <person name="Bell-Sakyi L."/>
            <person name="Cui X.M."/>
            <person name="Yuan T.T."/>
            <person name="Jiang B.G."/>
            <person name="Yang W.F."/>
            <person name="Lam T.T."/>
            <person name="Chang Q.C."/>
            <person name="Ding S.J."/>
            <person name="Wang X.J."/>
            <person name="Zhu J.G."/>
            <person name="Ruan X.D."/>
            <person name="Zhao L."/>
            <person name="Wei J.T."/>
            <person name="Ye R.Z."/>
            <person name="Que T.C."/>
            <person name="Du C.H."/>
            <person name="Zhou Y.H."/>
            <person name="Cheng J.X."/>
            <person name="Dai P.F."/>
            <person name="Guo W.B."/>
            <person name="Han X.H."/>
            <person name="Huang E.J."/>
            <person name="Li L.F."/>
            <person name="Wei W."/>
            <person name="Gao Y.C."/>
            <person name="Liu J.Z."/>
            <person name="Shao H.Z."/>
            <person name="Wang X."/>
            <person name="Wang C.C."/>
            <person name="Yang T.C."/>
            <person name="Huo Q.B."/>
            <person name="Li W."/>
            <person name="Chen H.Y."/>
            <person name="Chen S.E."/>
            <person name="Zhou L.G."/>
            <person name="Ni X.B."/>
            <person name="Tian J.H."/>
            <person name="Sheng Y."/>
            <person name="Liu T."/>
            <person name="Pan Y.S."/>
            <person name="Xia L.Y."/>
            <person name="Li J."/>
            <person name="Zhao F."/>
            <person name="Cao W.C."/>
        </authorList>
    </citation>
    <scope>NUCLEOTIDE SEQUENCE [LARGE SCALE GENOMIC DNA]</scope>
    <source>
        <strain evidence="2">HaeL-2018</strain>
    </source>
</reference>
<dbReference type="EMBL" id="JABSTR010000003">
    <property type="protein sequence ID" value="KAH9364986.1"/>
    <property type="molecule type" value="Genomic_DNA"/>
</dbReference>
<proteinExistence type="predicted"/>